<evidence type="ECO:0000313" key="1">
    <source>
        <dbReference type="EMBL" id="MFD2869781.1"/>
    </source>
</evidence>
<gene>
    <name evidence="1" type="ORF">ACFSY7_14905</name>
</gene>
<evidence type="ECO:0000313" key="2">
    <source>
        <dbReference type="Proteomes" id="UP001597568"/>
    </source>
</evidence>
<organism evidence="1 2">
    <name type="scientific">Kurthia populi</name>
    <dbReference type="NCBI Taxonomy" id="1562132"/>
    <lineage>
        <taxon>Bacteria</taxon>
        <taxon>Bacillati</taxon>
        <taxon>Bacillota</taxon>
        <taxon>Bacilli</taxon>
        <taxon>Bacillales</taxon>
        <taxon>Caryophanaceae</taxon>
        <taxon>Kurthia</taxon>
    </lineage>
</organism>
<reference evidence="2" key="1">
    <citation type="journal article" date="2019" name="Int. J. Syst. Evol. Microbiol.">
        <title>The Global Catalogue of Microorganisms (GCM) 10K type strain sequencing project: providing services to taxonomists for standard genome sequencing and annotation.</title>
        <authorList>
            <consortium name="The Broad Institute Genomics Platform"/>
            <consortium name="The Broad Institute Genome Sequencing Center for Infectious Disease"/>
            <person name="Wu L."/>
            <person name="Ma J."/>
        </authorList>
    </citation>
    <scope>NUCLEOTIDE SEQUENCE [LARGE SCALE GENOMIC DNA]</scope>
    <source>
        <strain evidence="2">KCTC 33522</strain>
    </source>
</reference>
<dbReference type="Proteomes" id="UP001597568">
    <property type="component" value="Unassembled WGS sequence"/>
</dbReference>
<accession>A0ABW5Y3E9</accession>
<dbReference type="EMBL" id="JBHUOR010000127">
    <property type="protein sequence ID" value="MFD2869781.1"/>
    <property type="molecule type" value="Genomic_DNA"/>
</dbReference>
<keyword evidence="2" id="KW-1185">Reference proteome</keyword>
<dbReference type="RefSeq" id="WP_380148388.1">
    <property type="nucleotide sequence ID" value="NZ_JBHUOR010000127.1"/>
</dbReference>
<comment type="caution">
    <text evidence="1">The sequence shown here is derived from an EMBL/GenBank/DDBJ whole genome shotgun (WGS) entry which is preliminary data.</text>
</comment>
<evidence type="ECO:0008006" key="3">
    <source>
        <dbReference type="Google" id="ProtNLM"/>
    </source>
</evidence>
<protein>
    <recommendedName>
        <fullName evidence="3">Immunity protein 63 domain-containing protein</fullName>
    </recommendedName>
</protein>
<sequence length="230" mass="27511">MNIEVKSYITIPPEKEELDENQTYPGYIEMTNLDDLDVFNYAFGRSGGYPGGRVVFYVDGEPLLFDKFDTKVDELYNFWFTLISTLLPQDKSLDRNTYLVLYESDYVMDNFKITIFYHKKTVEFHYEKQVIATFSLDTYKKAVLQGFLDFMWHTNLEFEAITHDTYDEEIDYIELREDTNDVSELYACRSIFLQYMKESYKQKSYDLDKLINLDFDLDYYHSKLKYDLGD</sequence>
<proteinExistence type="predicted"/>
<name>A0ABW5Y3E9_9BACL</name>